<keyword evidence="2" id="KW-0732">Signal</keyword>
<keyword evidence="1" id="KW-0812">Transmembrane</keyword>
<organism evidence="5 6">
    <name type="scientific">Megalops atlanticus</name>
    <name type="common">Tarpon</name>
    <name type="synonym">Clupea gigantea</name>
    <dbReference type="NCBI Taxonomy" id="7932"/>
    <lineage>
        <taxon>Eukaryota</taxon>
        <taxon>Metazoa</taxon>
        <taxon>Chordata</taxon>
        <taxon>Craniata</taxon>
        <taxon>Vertebrata</taxon>
        <taxon>Euteleostomi</taxon>
        <taxon>Actinopterygii</taxon>
        <taxon>Neopterygii</taxon>
        <taxon>Teleostei</taxon>
        <taxon>Elopiformes</taxon>
        <taxon>Megalopidae</taxon>
        <taxon>Megalops</taxon>
    </lineage>
</organism>
<dbReference type="InterPro" id="IPR015373">
    <property type="entry name" value="Interferon/interleukin_rcp_dom"/>
</dbReference>
<dbReference type="InterPro" id="IPR013783">
    <property type="entry name" value="Ig-like_fold"/>
</dbReference>
<accession>A0A9D3SXH3</accession>
<dbReference type="GO" id="GO:0004896">
    <property type="term" value="F:cytokine receptor activity"/>
    <property type="evidence" value="ECO:0007669"/>
    <property type="project" value="TreeGrafter"/>
</dbReference>
<dbReference type="CDD" id="cd00063">
    <property type="entry name" value="FN3"/>
    <property type="match status" value="1"/>
</dbReference>
<dbReference type="SUPFAM" id="SSF49265">
    <property type="entry name" value="Fibronectin type III"/>
    <property type="match status" value="2"/>
</dbReference>
<dbReference type="Proteomes" id="UP001046870">
    <property type="component" value="Chromosome 22"/>
</dbReference>
<dbReference type="EMBL" id="JAFDVH010000022">
    <property type="protein sequence ID" value="KAG7456971.1"/>
    <property type="molecule type" value="Genomic_DNA"/>
</dbReference>
<keyword evidence="1" id="KW-1133">Transmembrane helix</keyword>
<feature type="signal peptide" evidence="2">
    <location>
        <begin position="1"/>
        <end position="22"/>
    </location>
</feature>
<comment type="caution">
    <text evidence="5">The sequence shown here is derived from an EMBL/GenBank/DDBJ whole genome shotgun (WGS) entry which is preliminary data.</text>
</comment>
<dbReference type="GO" id="GO:0042015">
    <property type="term" value="F:interleukin-20 binding"/>
    <property type="evidence" value="ECO:0007669"/>
    <property type="project" value="TreeGrafter"/>
</dbReference>
<dbReference type="InterPro" id="IPR036116">
    <property type="entry name" value="FN3_sf"/>
</dbReference>
<gene>
    <name evidence="5" type="ORF">MATL_G00241610</name>
</gene>
<feature type="transmembrane region" description="Helical" evidence="1">
    <location>
        <begin position="224"/>
        <end position="246"/>
    </location>
</feature>
<sequence>MLQSGSLPTLLLLLSFTSSIETDTRLLPPPQKVRIESTNMKHLLKWSPLQVSCATVTYSVQFQGEFELQFLNGSWENALDCQSIHENVCDLTPDLASDSDYDIRVRAECGGQVSRWTSLGTRFNRRETNLSTPDMRVNVSGDFIHVEFANLPKNVDIILMHWRQGQELSASRHHITAEWNPFHLGGLESGATYCLSAQALLHSINKSTSTETKCFRIPESMLPWLKPIAVFVAVVIVMALGFAAFWSLTGCCPALLHACWPKEQLPDALLHREAGNTLRVHTEEELRELYHSVQVLDPSQPEREEEKG</sequence>
<reference evidence="5" key="1">
    <citation type="submission" date="2021-01" db="EMBL/GenBank/DDBJ databases">
        <authorList>
            <person name="Zahm M."/>
            <person name="Roques C."/>
            <person name="Cabau C."/>
            <person name="Klopp C."/>
            <person name="Donnadieu C."/>
            <person name="Jouanno E."/>
            <person name="Lampietro C."/>
            <person name="Louis A."/>
            <person name="Herpin A."/>
            <person name="Echchiki A."/>
            <person name="Berthelot C."/>
            <person name="Parey E."/>
            <person name="Roest-Crollius H."/>
            <person name="Braasch I."/>
            <person name="Postlethwait J."/>
            <person name="Bobe J."/>
            <person name="Montfort J."/>
            <person name="Bouchez O."/>
            <person name="Begum T."/>
            <person name="Mejri S."/>
            <person name="Adams A."/>
            <person name="Chen W.-J."/>
            <person name="Guiguen Y."/>
        </authorList>
    </citation>
    <scope>NUCLEOTIDE SEQUENCE</scope>
    <source>
        <strain evidence="5">YG-15Mar2019-1</strain>
        <tissue evidence="5">Brain</tissue>
    </source>
</reference>
<evidence type="ECO:0000313" key="6">
    <source>
        <dbReference type="Proteomes" id="UP001046870"/>
    </source>
</evidence>
<feature type="chain" id="PRO_5039490880" evidence="2">
    <location>
        <begin position="23"/>
        <end position="308"/>
    </location>
</feature>
<feature type="domain" description="Interferon/interleukin receptor" evidence="4">
    <location>
        <begin position="147"/>
        <end position="217"/>
    </location>
</feature>
<dbReference type="PANTHER" id="PTHR20859:SF48">
    <property type="entry name" value="INTERLEUKIN-20 RECEPTOR SUBUNIT BETA"/>
    <property type="match status" value="1"/>
</dbReference>
<evidence type="ECO:0000256" key="1">
    <source>
        <dbReference type="SAM" id="Phobius"/>
    </source>
</evidence>
<dbReference type="InterPro" id="IPR050650">
    <property type="entry name" value="Type-II_Cytokine-TF_Rcpt"/>
</dbReference>
<dbReference type="OrthoDB" id="8704831at2759"/>
<name>A0A9D3SXH3_MEGAT</name>
<dbReference type="InterPro" id="IPR003961">
    <property type="entry name" value="FN3_dom"/>
</dbReference>
<evidence type="ECO:0000259" key="4">
    <source>
        <dbReference type="Pfam" id="PF09294"/>
    </source>
</evidence>
<evidence type="ECO:0000259" key="3">
    <source>
        <dbReference type="Pfam" id="PF01108"/>
    </source>
</evidence>
<dbReference type="PANTHER" id="PTHR20859">
    <property type="entry name" value="INTERFERON/INTERLEUKIN RECEPTOR"/>
    <property type="match status" value="1"/>
</dbReference>
<dbReference type="AlphaFoldDB" id="A0A9D3SXH3"/>
<feature type="domain" description="Fibronectin type-III" evidence="3">
    <location>
        <begin position="10"/>
        <end position="116"/>
    </location>
</feature>
<dbReference type="FunFam" id="2.60.40.10:FF:001006">
    <property type="entry name" value="Interleukin 20 receptor subunit beta"/>
    <property type="match status" value="1"/>
</dbReference>
<protein>
    <submittedName>
        <fullName evidence="5">Uncharacterized protein</fullName>
    </submittedName>
</protein>
<dbReference type="Pfam" id="PF09294">
    <property type="entry name" value="Interfer-bind"/>
    <property type="match status" value="1"/>
</dbReference>
<dbReference type="Pfam" id="PF01108">
    <property type="entry name" value="Tissue_fac"/>
    <property type="match status" value="1"/>
</dbReference>
<dbReference type="GO" id="GO:0005886">
    <property type="term" value="C:plasma membrane"/>
    <property type="evidence" value="ECO:0007669"/>
    <property type="project" value="TreeGrafter"/>
</dbReference>
<keyword evidence="1" id="KW-0472">Membrane</keyword>
<evidence type="ECO:0000313" key="5">
    <source>
        <dbReference type="EMBL" id="KAG7456971.1"/>
    </source>
</evidence>
<proteinExistence type="predicted"/>
<keyword evidence="6" id="KW-1185">Reference proteome</keyword>
<dbReference type="Gene3D" id="2.60.40.10">
    <property type="entry name" value="Immunoglobulins"/>
    <property type="match status" value="2"/>
</dbReference>
<evidence type="ECO:0000256" key="2">
    <source>
        <dbReference type="SAM" id="SignalP"/>
    </source>
</evidence>